<feature type="compositionally biased region" description="Basic and acidic residues" evidence="1">
    <location>
        <begin position="141"/>
        <end position="151"/>
    </location>
</feature>
<dbReference type="PROSITE" id="PS00636">
    <property type="entry name" value="DNAJ_1"/>
    <property type="match status" value="1"/>
</dbReference>
<dbReference type="PROSITE" id="PS50076">
    <property type="entry name" value="DNAJ_2"/>
    <property type="match status" value="1"/>
</dbReference>
<feature type="region of interest" description="Disordered" evidence="1">
    <location>
        <begin position="493"/>
        <end position="632"/>
    </location>
</feature>
<feature type="region of interest" description="Disordered" evidence="1">
    <location>
        <begin position="414"/>
        <end position="469"/>
    </location>
</feature>
<name>A0A9W9NUJ5_9EURO</name>
<feature type="compositionally biased region" description="Basic residues" evidence="1">
    <location>
        <begin position="307"/>
        <end position="316"/>
    </location>
</feature>
<feature type="region of interest" description="Disordered" evidence="1">
    <location>
        <begin position="655"/>
        <end position="701"/>
    </location>
</feature>
<dbReference type="CDD" id="cd06257">
    <property type="entry name" value="DnaJ"/>
    <property type="match status" value="1"/>
</dbReference>
<dbReference type="EMBL" id="JAPQKS010000005">
    <property type="protein sequence ID" value="KAJ5226330.1"/>
    <property type="molecule type" value="Genomic_DNA"/>
</dbReference>
<dbReference type="OrthoDB" id="10265645at2759"/>
<keyword evidence="4" id="KW-1185">Reference proteome</keyword>
<reference evidence="3" key="1">
    <citation type="submission" date="2022-11" db="EMBL/GenBank/DDBJ databases">
        <authorList>
            <person name="Petersen C."/>
        </authorList>
    </citation>
    <scope>NUCLEOTIDE SEQUENCE</scope>
    <source>
        <strain evidence="3">IBT 19713</strain>
    </source>
</reference>
<feature type="region of interest" description="Disordered" evidence="1">
    <location>
        <begin position="64"/>
        <end position="400"/>
    </location>
</feature>
<feature type="compositionally biased region" description="Polar residues" evidence="1">
    <location>
        <begin position="422"/>
        <end position="448"/>
    </location>
</feature>
<feature type="compositionally biased region" description="Basic and acidic residues" evidence="1">
    <location>
        <begin position="449"/>
        <end position="462"/>
    </location>
</feature>
<reference evidence="3" key="2">
    <citation type="journal article" date="2023" name="IMA Fungus">
        <title>Comparative genomic study of the Penicillium genus elucidates a diverse pangenome and 15 lateral gene transfer events.</title>
        <authorList>
            <person name="Petersen C."/>
            <person name="Sorensen T."/>
            <person name="Nielsen M.R."/>
            <person name="Sondergaard T.E."/>
            <person name="Sorensen J.L."/>
            <person name="Fitzpatrick D.A."/>
            <person name="Frisvad J.C."/>
            <person name="Nielsen K.L."/>
        </authorList>
    </citation>
    <scope>NUCLEOTIDE SEQUENCE</scope>
    <source>
        <strain evidence="3">IBT 19713</strain>
    </source>
</reference>
<accession>A0A9W9NUJ5</accession>
<feature type="compositionally biased region" description="Polar residues" evidence="1">
    <location>
        <begin position="159"/>
        <end position="171"/>
    </location>
</feature>
<dbReference type="Pfam" id="PF00226">
    <property type="entry name" value="DnaJ"/>
    <property type="match status" value="1"/>
</dbReference>
<feature type="compositionally biased region" description="Polar residues" evidence="1">
    <location>
        <begin position="551"/>
        <end position="567"/>
    </location>
</feature>
<dbReference type="RefSeq" id="XP_058329741.1">
    <property type="nucleotide sequence ID" value="XM_058476851.1"/>
</dbReference>
<dbReference type="GeneID" id="83204154"/>
<dbReference type="PANTHER" id="PTHR24074">
    <property type="entry name" value="CO-CHAPERONE PROTEIN DJLA"/>
    <property type="match status" value="1"/>
</dbReference>
<feature type="compositionally biased region" description="Basic and acidic residues" evidence="1">
    <location>
        <begin position="360"/>
        <end position="369"/>
    </location>
</feature>
<feature type="compositionally biased region" description="Low complexity" evidence="1">
    <location>
        <begin position="524"/>
        <end position="542"/>
    </location>
</feature>
<feature type="region of interest" description="Disordered" evidence="1">
    <location>
        <begin position="715"/>
        <end position="746"/>
    </location>
</feature>
<dbReference type="InterPro" id="IPR018253">
    <property type="entry name" value="DnaJ_domain_CS"/>
</dbReference>
<feature type="compositionally biased region" description="Basic and acidic residues" evidence="1">
    <location>
        <begin position="814"/>
        <end position="825"/>
    </location>
</feature>
<feature type="compositionally biased region" description="Low complexity" evidence="1">
    <location>
        <begin position="320"/>
        <end position="330"/>
    </location>
</feature>
<dbReference type="SMART" id="SM00271">
    <property type="entry name" value="DnaJ"/>
    <property type="match status" value="1"/>
</dbReference>
<organism evidence="3 4">
    <name type="scientific">Penicillium chermesinum</name>
    <dbReference type="NCBI Taxonomy" id="63820"/>
    <lineage>
        <taxon>Eukaryota</taxon>
        <taxon>Fungi</taxon>
        <taxon>Dikarya</taxon>
        <taxon>Ascomycota</taxon>
        <taxon>Pezizomycotina</taxon>
        <taxon>Eurotiomycetes</taxon>
        <taxon>Eurotiomycetidae</taxon>
        <taxon>Eurotiales</taxon>
        <taxon>Aspergillaceae</taxon>
        <taxon>Penicillium</taxon>
    </lineage>
</organism>
<feature type="compositionally biased region" description="Polar residues" evidence="1">
    <location>
        <begin position="116"/>
        <end position="126"/>
    </location>
</feature>
<proteinExistence type="predicted"/>
<feature type="compositionally biased region" description="Polar residues" evidence="1">
    <location>
        <begin position="592"/>
        <end position="601"/>
    </location>
</feature>
<evidence type="ECO:0000259" key="2">
    <source>
        <dbReference type="PROSITE" id="PS50076"/>
    </source>
</evidence>
<feature type="compositionally biased region" description="Basic and acidic residues" evidence="1">
    <location>
        <begin position="67"/>
        <end position="77"/>
    </location>
</feature>
<feature type="compositionally biased region" description="Low complexity" evidence="1">
    <location>
        <begin position="370"/>
        <end position="380"/>
    </location>
</feature>
<sequence>MVKADVRRDYYAELGLGPSAEADDIKKQFRRLALKCHPDRNPGKEQEFNAKFQAIQAAHEILSDPQQRLKYDTDRLRAGYGKVYGPPKSAPQRKPPPPTAAPKPQKPKAPPYSSAWTPNGASTGAQRYSAHARAGPQQWKTQDEAQTRADAFKGFSGMRGSNPSSKWQSFDPQTGRATPTPGTTPRQQNAPFGGDRDLPPGTPGGDEPPAANTSAYTSTRSDRPSSMYFESAPPPTAKKPTAPEPGRYGDDFERASSRYAATGGEKTFFSSAGLGRSSTMRTPSGSYRASNSKTTPPSPVYAESGRHRSASPKVRRRPDISPASSTSSSEPDTDDEILRSNSSQPKPKAVPKSRLRPHQKFSDFYRGDDSSSGTGKSSCTHSERQSFGLAPTLPQMNFRTRPVLRGFEDLVSDTDDDYEYQGHNSDSAAFTRGSNRPQQPDQHQGFSTRNDEERQTFERRSSSDLNGLHKKFSAEDWREHFEKFDFMGAAAKEKEALRRSRQNRASAQPHNGSAESMGSGGSSGSNRAGSSSSSTPQQPPTQFAQAKFSADQWSEQLRSMSWNIPDTDQNRQPTNPPPSRSPKRPTRPASKLRSTPQQPSVTAEVDEEHHTVDGHGQSQSPHAPPNEPNQHSMQKRWILTKTSLSCLAQWRLVPTPSRQAQNRSRQLNPTPSRSQRVTPPTFDFDNIRKTAPFTNTNNGGIDDLADMQTHLPFESRARRNTTSQIRPRKLDVPNPPKRPKAPSPVLSQPGSNIFVLPRDKWQYYVSAMSAYMHEWNKFNQRMLLHFNTRQEANETGLSPGWISAVGDSTRLHINGEDDTDTDRSGVQDADPGESDELVPNVPKGGFSAYLRGIEEDNQVRKHWEVACEGHRDCIMDLGRLREWIRNGGKVV</sequence>
<feature type="domain" description="J" evidence="2">
    <location>
        <begin position="9"/>
        <end position="75"/>
    </location>
</feature>
<feature type="region of interest" description="Disordered" evidence="1">
    <location>
        <begin position="814"/>
        <end position="838"/>
    </location>
</feature>
<dbReference type="AlphaFoldDB" id="A0A9W9NUJ5"/>
<dbReference type="PRINTS" id="PR00625">
    <property type="entry name" value="JDOMAIN"/>
</dbReference>
<dbReference type="InterPro" id="IPR036869">
    <property type="entry name" value="J_dom_sf"/>
</dbReference>
<dbReference type="FunFam" id="1.10.287.110:FF:000096">
    <property type="entry name" value="DnaJ domain protein"/>
    <property type="match status" value="1"/>
</dbReference>
<dbReference type="InterPro" id="IPR050817">
    <property type="entry name" value="DjlA_DnaK_co-chaperone"/>
</dbReference>
<protein>
    <recommendedName>
        <fullName evidence="2">J domain-containing protein</fullName>
    </recommendedName>
</protein>
<dbReference type="Proteomes" id="UP001150941">
    <property type="component" value="Unassembled WGS sequence"/>
</dbReference>
<dbReference type="SUPFAM" id="SSF46565">
    <property type="entry name" value="Chaperone J-domain"/>
    <property type="match status" value="1"/>
</dbReference>
<feature type="compositionally biased region" description="Basic residues" evidence="1">
    <location>
        <begin position="349"/>
        <end position="359"/>
    </location>
</feature>
<gene>
    <name evidence="3" type="ORF">N7468_007555</name>
</gene>
<dbReference type="Gene3D" id="1.10.287.110">
    <property type="entry name" value="DnaJ domain"/>
    <property type="match status" value="1"/>
</dbReference>
<evidence type="ECO:0000313" key="3">
    <source>
        <dbReference type="EMBL" id="KAJ5226330.1"/>
    </source>
</evidence>
<feature type="compositionally biased region" description="Polar residues" evidence="1">
    <location>
        <begin position="656"/>
        <end position="678"/>
    </location>
</feature>
<comment type="caution">
    <text evidence="3">The sequence shown here is derived from an EMBL/GenBank/DDBJ whole genome shotgun (WGS) entry which is preliminary data.</text>
</comment>
<evidence type="ECO:0000256" key="1">
    <source>
        <dbReference type="SAM" id="MobiDB-lite"/>
    </source>
</evidence>
<feature type="compositionally biased region" description="Polar residues" evidence="1">
    <location>
        <begin position="276"/>
        <end position="295"/>
    </location>
</feature>
<feature type="compositionally biased region" description="Low complexity" evidence="1">
    <location>
        <begin position="172"/>
        <end position="188"/>
    </location>
</feature>
<dbReference type="InterPro" id="IPR001623">
    <property type="entry name" value="DnaJ_domain"/>
</dbReference>
<evidence type="ECO:0000313" key="4">
    <source>
        <dbReference type="Proteomes" id="UP001150941"/>
    </source>
</evidence>
<feature type="compositionally biased region" description="Basic and acidic residues" evidence="1">
    <location>
        <begin position="247"/>
        <end position="256"/>
    </location>
</feature>